<evidence type="ECO:0000313" key="6">
    <source>
        <dbReference type="Proteomes" id="UP000176288"/>
    </source>
</evidence>
<protein>
    <recommendedName>
        <fullName evidence="4">HTH lacI-type domain-containing protein</fullName>
    </recommendedName>
</protein>
<dbReference type="EMBL" id="CP017812">
    <property type="protein sequence ID" value="AOZ72124.1"/>
    <property type="molecule type" value="Genomic_DNA"/>
</dbReference>
<dbReference type="InterPro" id="IPR000843">
    <property type="entry name" value="HTH_LacI"/>
</dbReference>
<dbReference type="PANTHER" id="PTHR30146">
    <property type="entry name" value="LACI-RELATED TRANSCRIPTIONAL REPRESSOR"/>
    <property type="match status" value="1"/>
</dbReference>
<gene>
    <name evidence="5" type="ORF">BK816_01455</name>
</gene>
<name>A0A1D9MIK9_9ACTO</name>
<accession>A0A1D9MIK9</accession>
<dbReference type="SUPFAM" id="SSF53822">
    <property type="entry name" value="Periplasmic binding protein-like I"/>
    <property type="match status" value="1"/>
</dbReference>
<evidence type="ECO:0000313" key="5">
    <source>
        <dbReference type="EMBL" id="AOZ72124.1"/>
    </source>
</evidence>
<evidence type="ECO:0000256" key="1">
    <source>
        <dbReference type="ARBA" id="ARBA00023015"/>
    </source>
</evidence>
<reference evidence="5 6" key="1">
    <citation type="submission" date="2016-10" db="EMBL/GenBank/DDBJ databases">
        <title>Actinomyces aegypiusis sp. nov., isolated from the Aegypius monachus in Qinghai Tibet Plateau China.</title>
        <authorList>
            <person name="Wang Y."/>
        </authorList>
    </citation>
    <scope>NUCLEOTIDE SEQUENCE [LARGE SCALE GENOMIC DNA]</scope>
    <source>
        <strain evidence="5 6">VUL4_3</strain>
    </source>
</reference>
<dbReference type="PANTHER" id="PTHR30146:SF153">
    <property type="entry name" value="LACTOSE OPERON REPRESSOR"/>
    <property type="match status" value="1"/>
</dbReference>
<dbReference type="PROSITE" id="PS50932">
    <property type="entry name" value="HTH_LACI_2"/>
    <property type="match status" value="1"/>
</dbReference>
<dbReference type="InterPro" id="IPR028082">
    <property type="entry name" value="Peripla_BP_I"/>
</dbReference>
<dbReference type="Gene3D" id="3.40.50.2300">
    <property type="match status" value="2"/>
</dbReference>
<keyword evidence="3" id="KW-0804">Transcription</keyword>
<dbReference type="SMART" id="SM00354">
    <property type="entry name" value="HTH_LACI"/>
    <property type="match status" value="1"/>
</dbReference>
<feature type="domain" description="HTH lacI-type" evidence="4">
    <location>
        <begin position="4"/>
        <end position="61"/>
    </location>
</feature>
<dbReference type="AlphaFoldDB" id="A0A1D9MIK9"/>
<dbReference type="Proteomes" id="UP000176288">
    <property type="component" value="Chromosome"/>
</dbReference>
<dbReference type="RefSeq" id="WP_071163590.1">
    <property type="nucleotide sequence ID" value="NZ_CP017812.1"/>
</dbReference>
<evidence type="ECO:0000256" key="2">
    <source>
        <dbReference type="ARBA" id="ARBA00023125"/>
    </source>
</evidence>
<evidence type="ECO:0000259" key="4">
    <source>
        <dbReference type="PROSITE" id="PS50932"/>
    </source>
</evidence>
<dbReference type="KEGG" id="avu:BK816_01455"/>
<organism evidence="5 6">
    <name type="scientific">Boudabousia tangfeifanii</name>
    <dbReference type="NCBI Taxonomy" id="1912795"/>
    <lineage>
        <taxon>Bacteria</taxon>
        <taxon>Bacillati</taxon>
        <taxon>Actinomycetota</taxon>
        <taxon>Actinomycetes</taxon>
        <taxon>Actinomycetales</taxon>
        <taxon>Actinomycetaceae</taxon>
        <taxon>Boudabousia</taxon>
    </lineage>
</organism>
<dbReference type="GO" id="GO:0000976">
    <property type="term" value="F:transcription cis-regulatory region binding"/>
    <property type="evidence" value="ECO:0007669"/>
    <property type="project" value="TreeGrafter"/>
</dbReference>
<sequence length="354" mass="38448">MARANRSDVAKLAGVSLSTVSHVMNGRAAELGFSEETARKVREAAEQVGYVPRAAARAFRYQASKVIGLFLGEIPESLHLPVFNELLLSAIEAATEMHYFVLPILLPLTRREEIPDIIRKTLQEVELAGAIVEVGSHDPAVFKLLVQSDIPIVWLNPGGPASDLPGRASLGIAEGEGVGQMLERIPTEQIKRPVYLTGPGPFPERLRPFAKKFAKYQVVQADSWLTPAGYNSTGRLLADGELPDLIFAANDLLALGALTAARDLEVTIPHTIQLFSYGGFEQTGSPMIQLSTVDWPLEQMGHMAVAALLQERSDWDQKWFAGAEVVTDGLSSQNALRLNLASVAHPRGTTLRLS</sequence>
<keyword evidence="6" id="KW-1185">Reference proteome</keyword>
<evidence type="ECO:0000256" key="3">
    <source>
        <dbReference type="ARBA" id="ARBA00023163"/>
    </source>
</evidence>
<dbReference type="GO" id="GO:0003700">
    <property type="term" value="F:DNA-binding transcription factor activity"/>
    <property type="evidence" value="ECO:0007669"/>
    <property type="project" value="TreeGrafter"/>
</dbReference>
<dbReference type="Pfam" id="PF00356">
    <property type="entry name" value="LacI"/>
    <property type="match status" value="1"/>
</dbReference>
<dbReference type="InterPro" id="IPR010982">
    <property type="entry name" value="Lambda_DNA-bd_dom_sf"/>
</dbReference>
<dbReference type="SUPFAM" id="SSF47413">
    <property type="entry name" value="lambda repressor-like DNA-binding domains"/>
    <property type="match status" value="1"/>
</dbReference>
<dbReference type="Gene3D" id="1.10.260.40">
    <property type="entry name" value="lambda repressor-like DNA-binding domains"/>
    <property type="match status" value="1"/>
</dbReference>
<keyword evidence="2" id="KW-0238">DNA-binding</keyword>
<dbReference type="InterPro" id="IPR046335">
    <property type="entry name" value="LacI/GalR-like_sensor"/>
</dbReference>
<dbReference type="STRING" id="1912795.BK816_01455"/>
<keyword evidence="1" id="KW-0805">Transcription regulation</keyword>
<proteinExistence type="predicted"/>
<dbReference type="CDD" id="cd01392">
    <property type="entry name" value="HTH_LacI"/>
    <property type="match status" value="1"/>
</dbReference>
<dbReference type="Pfam" id="PF13377">
    <property type="entry name" value="Peripla_BP_3"/>
    <property type="match status" value="1"/>
</dbReference>
<dbReference type="OrthoDB" id="1639518at2"/>